<feature type="transmembrane region" description="Helical" evidence="1">
    <location>
        <begin position="212"/>
        <end position="232"/>
    </location>
</feature>
<keyword evidence="1" id="KW-0472">Membrane</keyword>
<feature type="transmembrane region" description="Helical" evidence="1">
    <location>
        <begin position="46"/>
        <end position="67"/>
    </location>
</feature>
<accession>A0ABT2FLJ4</accession>
<dbReference type="RefSeq" id="WP_238895906.1">
    <property type="nucleotide sequence ID" value="NZ_JAKOGG010000004.1"/>
</dbReference>
<evidence type="ECO:0000313" key="2">
    <source>
        <dbReference type="EMBL" id="MCS4556515.1"/>
    </source>
</evidence>
<feature type="transmembrane region" description="Helical" evidence="1">
    <location>
        <begin position="103"/>
        <end position="126"/>
    </location>
</feature>
<keyword evidence="3" id="KW-1185">Reference proteome</keyword>
<evidence type="ECO:0000313" key="3">
    <source>
        <dbReference type="Proteomes" id="UP001201549"/>
    </source>
</evidence>
<dbReference type="Proteomes" id="UP001201549">
    <property type="component" value="Unassembled WGS sequence"/>
</dbReference>
<comment type="caution">
    <text evidence="2">The sequence shown here is derived from an EMBL/GenBank/DDBJ whole genome shotgun (WGS) entry which is preliminary data.</text>
</comment>
<protein>
    <submittedName>
        <fullName evidence="2">Oligosaccharide repeat unit polymerase</fullName>
    </submittedName>
</protein>
<feature type="transmembrane region" description="Helical" evidence="1">
    <location>
        <begin position="12"/>
        <end position="34"/>
    </location>
</feature>
<reference evidence="3" key="2">
    <citation type="submission" date="2023-07" db="EMBL/GenBank/DDBJ databases">
        <title>Shewanella mangrovi sp. nov., an acetaldehyde- degrading bacterium isolated from mangrove sediment.</title>
        <authorList>
            <person name="Liu Y."/>
        </authorList>
    </citation>
    <scope>NUCLEOTIDE SEQUENCE [LARGE SCALE GENOMIC DNA]</scope>
    <source>
        <strain evidence="3">C32</strain>
    </source>
</reference>
<feature type="transmembrane region" description="Helical" evidence="1">
    <location>
        <begin position="332"/>
        <end position="351"/>
    </location>
</feature>
<dbReference type="EMBL" id="JAKOGG010000004">
    <property type="protein sequence ID" value="MCS4556515.1"/>
    <property type="molecule type" value="Genomic_DNA"/>
</dbReference>
<reference evidence="2 3" key="1">
    <citation type="submission" date="2022-02" db="EMBL/GenBank/DDBJ databases">
        <authorList>
            <person name="Zhuang L."/>
        </authorList>
    </citation>
    <scope>NUCLEOTIDE SEQUENCE [LARGE SCALE GENOMIC DNA]</scope>
    <source>
        <strain evidence="2 3">C32</strain>
    </source>
</reference>
<feature type="transmembrane region" description="Helical" evidence="1">
    <location>
        <begin position="239"/>
        <end position="262"/>
    </location>
</feature>
<name>A0ABT2FLJ4_9GAMM</name>
<proteinExistence type="predicted"/>
<evidence type="ECO:0000256" key="1">
    <source>
        <dbReference type="SAM" id="Phobius"/>
    </source>
</evidence>
<feature type="transmembrane region" description="Helical" evidence="1">
    <location>
        <begin position="146"/>
        <end position="164"/>
    </location>
</feature>
<gene>
    <name evidence="2" type="ORF">L9G74_08700</name>
</gene>
<organism evidence="2 3">
    <name type="scientific">Shewanella electrica</name>
    <dbReference type="NCBI Taxonomy" id="515560"/>
    <lineage>
        <taxon>Bacteria</taxon>
        <taxon>Pseudomonadati</taxon>
        <taxon>Pseudomonadota</taxon>
        <taxon>Gammaproteobacteria</taxon>
        <taxon>Alteromonadales</taxon>
        <taxon>Shewanellaceae</taxon>
        <taxon>Shewanella</taxon>
    </lineage>
</organism>
<sequence length="400" mass="46285">MNKLNVKISRSIIFEPLFVFSGIWLFVLVLYGLQYSSLLIFEFIDVAMYVLFIIGSFFVGWLAIFIYEGRFHSRVVGLNIERYDLKINLSDNFLLRLKLKIRCFFGIWLLITLIEIVYCSGVPIVWLILKNGKTYFDFGLPSVHGFLNSLLLTLSLVSYFVYVYTGERKYLLVPVFTCLWSVIVISRNLLIVNIFQLILIHFSFRKMNLKKIFPVVVLFLFLIFIFGVVGDARSGRDAFLALAMATDNYPTWLPSGFLWVYMYLTTPVNNLVNAFVNSVPNYDWSLRESTSMLLPSVIRGMIYSDNYANFTQNLVSEAFNVSSAFINPYKDIGAFGVFFLASIAGFFSRVFYKNRTPFAFFGFAILSQCNILSVFYNHYMYLPVVFQLVLVRFVFLGNFK</sequence>
<feature type="transmembrane region" description="Helical" evidence="1">
    <location>
        <begin position="358"/>
        <end position="375"/>
    </location>
</feature>
<feature type="transmembrane region" description="Helical" evidence="1">
    <location>
        <begin position="381"/>
        <end position="399"/>
    </location>
</feature>
<feature type="transmembrane region" description="Helical" evidence="1">
    <location>
        <begin position="171"/>
        <end position="200"/>
    </location>
</feature>
<keyword evidence="1" id="KW-0812">Transmembrane</keyword>
<dbReference type="NCBIfam" id="TIGR04370">
    <property type="entry name" value="glyco_rpt_poly"/>
    <property type="match status" value="1"/>
</dbReference>
<keyword evidence="1" id="KW-1133">Transmembrane helix</keyword>